<dbReference type="PANTHER" id="PTHR47685:SF1">
    <property type="entry name" value="MAGNESIUM TRANSPORT PROTEIN CORA"/>
    <property type="match status" value="1"/>
</dbReference>
<protein>
    <submittedName>
        <fullName evidence="7">Magnesium transporter CorA family protein</fullName>
    </submittedName>
</protein>
<evidence type="ECO:0000256" key="5">
    <source>
        <dbReference type="ARBA" id="ARBA00023136"/>
    </source>
</evidence>
<evidence type="ECO:0000256" key="2">
    <source>
        <dbReference type="ARBA" id="ARBA00009765"/>
    </source>
</evidence>
<keyword evidence="4 6" id="KW-1133">Transmembrane helix</keyword>
<keyword evidence="5 6" id="KW-0472">Membrane</keyword>
<evidence type="ECO:0000256" key="1">
    <source>
        <dbReference type="ARBA" id="ARBA00004141"/>
    </source>
</evidence>
<dbReference type="RefSeq" id="WP_272744660.1">
    <property type="nucleotide sequence ID" value="NZ_JAQQKV010000002.1"/>
</dbReference>
<dbReference type="SUPFAM" id="SSF143865">
    <property type="entry name" value="CorA soluble domain-like"/>
    <property type="match status" value="1"/>
</dbReference>
<dbReference type="Proteomes" id="UP001218579">
    <property type="component" value="Unassembled WGS sequence"/>
</dbReference>
<comment type="subcellular location">
    <subcellularLocation>
        <location evidence="1">Membrane</location>
        <topology evidence="1">Multi-pass membrane protein</topology>
    </subcellularLocation>
</comment>
<proteinExistence type="inferred from homology"/>
<keyword evidence="3 6" id="KW-0812">Transmembrane</keyword>
<dbReference type="Gene3D" id="3.30.460.20">
    <property type="entry name" value="CorA soluble domain-like"/>
    <property type="match status" value="1"/>
</dbReference>
<dbReference type="InterPro" id="IPR045863">
    <property type="entry name" value="CorA_TM1_TM2"/>
</dbReference>
<evidence type="ECO:0000256" key="6">
    <source>
        <dbReference type="SAM" id="Phobius"/>
    </source>
</evidence>
<evidence type="ECO:0000256" key="4">
    <source>
        <dbReference type="ARBA" id="ARBA00022989"/>
    </source>
</evidence>
<feature type="transmembrane region" description="Helical" evidence="6">
    <location>
        <begin position="299"/>
        <end position="322"/>
    </location>
</feature>
<organism evidence="7 8">
    <name type="scientific">Asticcacaulis machinosus</name>
    <dbReference type="NCBI Taxonomy" id="2984211"/>
    <lineage>
        <taxon>Bacteria</taxon>
        <taxon>Pseudomonadati</taxon>
        <taxon>Pseudomonadota</taxon>
        <taxon>Alphaproteobacteria</taxon>
        <taxon>Caulobacterales</taxon>
        <taxon>Caulobacteraceae</taxon>
        <taxon>Asticcacaulis</taxon>
    </lineage>
</organism>
<sequence>MLKIYSRAHDSEDGHSVVKSFGDVPAEDRRAAIEYGHEVEEMIALEPQQGAGSAWCDIDDAMTWLDLYNPTRDEELFVEGALGVGIPTREDMNEIETSSRLYTEDGAVFMTAQVAYFGGRPHLQSGPVTFALLRERLVTVRYIDPQSFSIFSDKISRSPALCDSAAMTLTNLLDVLIDRTADLVEKISAGVDDISTQIFATKANRGLDKLLRQMGRHQNDIAKLRDSLLSFQRLFSYALALTDDQVSGDVAELEVFRARLRSLHEDAQSLTDHAGYVTGNITYLQEAAMGLINIEQNSIIKIVSVASAAFLPPTLIASIYGMNFEHMPELHVAVAYPLAIGAMVLSAVLPMVWFKYKGWL</sequence>
<comment type="caution">
    <text evidence="7">The sequence shown here is derived from an EMBL/GenBank/DDBJ whole genome shotgun (WGS) entry which is preliminary data.</text>
</comment>
<evidence type="ECO:0000313" key="8">
    <source>
        <dbReference type="Proteomes" id="UP001218579"/>
    </source>
</evidence>
<dbReference type="Pfam" id="PF01544">
    <property type="entry name" value="CorA"/>
    <property type="match status" value="1"/>
</dbReference>
<keyword evidence="8" id="KW-1185">Reference proteome</keyword>
<dbReference type="InterPro" id="IPR002523">
    <property type="entry name" value="MgTranspt_CorA/ZnTranspt_ZntB"/>
</dbReference>
<evidence type="ECO:0000256" key="3">
    <source>
        <dbReference type="ARBA" id="ARBA00022692"/>
    </source>
</evidence>
<dbReference type="SUPFAM" id="SSF144083">
    <property type="entry name" value="Magnesium transport protein CorA, transmembrane region"/>
    <property type="match status" value="1"/>
</dbReference>
<gene>
    <name evidence="7" type="ORF">PQU98_09270</name>
</gene>
<dbReference type="PANTHER" id="PTHR47685">
    <property type="entry name" value="MAGNESIUM TRANSPORT PROTEIN CORA"/>
    <property type="match status" value="1"/>
</dbReference>
<reference evidence="7 8" key="1">
    <citation type="submission" date="2023-01" db="EMBL/GenBank/DDBJ databases">
        <title>Novel species of the genus Asticcacaulis isolated from rivers.</title>
        <authorList>
            <person name="Lu H."/>
        </authorList>
    </citation>
    <scope>NUCLEOTIDE SEQUENCE [LARGE SCALE GENOMIC DNA]</scope>
    <source>
        <strain evidence="7 8">LKC15W</strain>
    </source>
</reference>
<dbReference type="CDD" id="cd12837">
    <property type="entry name" value="EcCorA-like_u1"/>
    <property type="match status" value="1"/>
</dbReference>
<dbReference type="InterPro" id="IPR050829">
    <property type="entry name" value="CorA_MIT"/>
</dbReference>
<dbReference type="EMBL" id="JAQQKV010000002">
    <property type="protein sequence ID" value="MDC7676318.1"/>
    <property type="molecule type" value="Genomic_DNA"/>
</dbReference>
<dbReference type="InterPro" id="IPR045861">
    <property type="entry name" value="CorA_cytoplasmic_dom"/>
</dbReference>
<dbReference type="Gene3D" id="1.20.58.340">
    <property type="entry name" value="Magnesium transport protein CorA, transmembrane region"/>
    <property type="match status" value="2"/>
</dbReference>
<comment type="similarity">
    <text evidence="2">Belongs to the CorA metal ion transporter (MIT) (TC 1.A.35) family.</text>
</comment>
<name>A0ABT5HJC2_9CAUL</name>
<evidence type="ECO:0000313" key="7">
    <source>
        <dbReference type="EMBL" id="MDC7676318.1"/>
    </source>
</evidence>
<accession>A0ABT5HJC2</accession>
<feature type="transmembrane region" description="Helical" evidence="6">
    <location>
        <begin position="334"/>
        <end position="354"/>
    </location>
</feature>